<name>U2Z770_9RHOB</name>
<keyword evidence="1" id="KW-1133">Transmembrane helix</keyword>
<feature type="transmembrane region" description="Helical" evidence="1">
    <location>
        <begin position="47"/>
        <end position="67"/>
    </location>
</feature>
<evidence type="ECO:0000313" key="3">
    <source>
        <dbReference type="Proteomes" id="UP000016566"/>
    </source>
</evidence>
<dbReference type="EMBL" id="BATB01000074">
    <property type="protein sequence ID" value="GAD57275.1"/>
    <property type="molecule type" value="Genomic_DNA"/>
</dbReference>
<accession>U2Z770</accession>
<dbReference type="eggNOG" id="ENOG5032YM3">
    <property type="taxonomic scope" value="Bacteria"/>
</dbReference>
<dbReference type="STRING" id="1337093.MBELCI_3327"/>
<sequence>MITVLRLSLPLAIWLASFSGVYGLHGLMCSSRWAGPPIGLSERGLLIGAAILAIAVQSLCLVVLRAPKWRDPDPAMRRIGLALAAIALVAAIWTLLPPTVLASCM</sequence>
<keyword evidence="1" id="KW-0812">Transmembrane</keyword>
<dbReference type="Proteomes" id="UP000016566">
    <property type="component" value="Unassembled WGS sequence"/>
</dbReference>
<evidence type="ECO:0000256" key="1">
    <source>
        <dbReference type="SAM" id="Phobius"/>
    </source>
</evidence>
<keyword evidence="3" id="KW-1185">Reference proteome</keyword>
<gene>
    <name evidence="2" type="ORF">MBELCI_3327</name>
</gene>
<keyword evidence="1" id="KW-0472">Membrane</keyword>
<protein>
    <submittedName>
        <fullName evidence="2">Uncharacterized protein</fullName>
    </submittedName>
</protein>
<evidence type="ECO:0000313" key="2">
    <source>
        <dbReference type="EMBL" id="GAD57275.1"/>
    </source>
</evidence>
<dbReference type="OrthoDB" id="7433399at2"/>
<dbReference type="RefSeq" id="WP_021695374.1">
    <property type="nucleotide sequence ID" value="NZ_BATB01000074.1"/>
</dbReference>
<feature type="transmembrane region" description="Helical" evidence="1">
    <location>
        <begin position="79"/>
        <end position="96"/>
    </location>
</feature>
<comment type="caution">
    <text evidence="2">The sequence shown here is derived from an EMBL/GenBank/DDBJ whole genome shotgun (WGS) entry which is preliminary data.</text>
</comment>
<reference evidence="2" key="1">
    <citation type="journal article" date="2013" name="Genome Announc.">
        <title>Draft Genome Sequence of Loktanella cinnabarina LL-001T, Isolated from Deep-Sea Floor Sediment.</title>
        <authorList>
            <person name="Nishi S."/>
            <person name="Tsubouchi T."/>
            <person name="Takaki Y."/>
            <person name="Koyanagi R."/>
            <person name="Satoh N."/>
            <person name="Maruyama T."/>
            <person name="Hatada Y."/>
        </authorList>
    </citation>
    <scope>NUCLEOTIDE SEQUENCE [LARGE SCALE GENOMIC DNA]</scope>
    <source>
        <strain evidence="2">LL-001</strain>
    </source>
</reference>
<organism evidence="2 3">
    <name type="scientific">Limimaricola cinnabarinus LL-001</name>
    <dbReference type="NCBI Taxonomy" id="1337093"/>
    <lineage>
        <taxon>Bacteria</taxon>
        <taxon>Pseudomonadati</taxon>
        <taxon>Pseudomonadota</taxon>
        <taxon>Alphaproteobacteria</taxon>
        <taxon>Rhodobacterales</taxon>
        <taxon>Paracoccaceae</taxon>
        <taxon>Limimaricola</taxon>
    </lineage>
</organism>
<proteinExistence type="predicted"/>
<dbReference type="AlphaFoldDB" id="U2Z770"/>